<dbReference type="AlphaFoldDB" id="T0GV82"/>
<name>T0GV82_9SPHN</name>
<evidence type="ECO:0000313" key="2">
    <source>
        <dbReference type="Proteomes" id="UP000015525"/>
    </source>
</evidence>
<proteinExistence type="predicted"/>
<protein>
    <recommendedName>
        <fullName evidence="3">Ornithine cyclodeaminase</fullName>
    </recommendedName>
</protein>
<dbReference type="RefSeq" id="WP_021239038.1">
    <property type="nucleotide sequence ID" value="NZ_ATHO01000131.1"/>
</dbReference>
<dbReference type="PIRSF" id="PIRSF001439">
    <property type="entry name" value="CryM"/>
    <property type="match status" value="1"/>
</dbReference>
<gene>
    <name evidence="1" type="ORF">L288_14610</name>
</gene>
<dbReference type="InterPro" id="IPR023401">
    <property type="entry name" value="ODC_N"/>
</dbReference>
<dbReference type="Gene3D" id="3.40.50.720">
    <property type="entry name" value="NAD(P)-binding Rossmann-like Domain"/>
    <property type="match status" value="1"/>
</dbReference>
<dbReference type="InterPro" id="IPR036291">
    <property type="entry name" value="NAD(P)-bd_dom_sf"/>
</dbReference>
<dbReference type="Pfam" id="PF02423">
    <property type="entry name" value="OCD_Mu_crystall"/>
    <property type="match status" value="1"/>
</dbReference>
<dbReference type="Gene3D" id="3.30.1780.10">
    <property type="entry name" value="ornithine cyclodeaminase, domain 1"/>
    <property type="match status" value="1"/>
</dbReference>
<dbReference type="PANTHER" id="PTHR13812:SF19">
    <property type="entry name" value="KETIMINE REDUCTASE MU-CRYSTALLIN"/>
    <property type="match status" value="1"/>
</dbReference>
<sequence length="334" mass="35183">MADPDTPSVFVSGETARAVFQWPDAIKALQHAYAQQADPVALPPRTVARGGGAWLRTLPALPPGSRYFGAKLMGMSATAPAPGAEYVIVLFDRETSRIAAFVDANMVTAYRTAATTAAALDRIAPAKVDRLAVLGSGLEAAMHVRAIASVRDLSEIAIFSPTPAKREAFAASIQEELGVTATACASPEEAVRESGLVLAAARSQGERPILYGDWLRDGAVVASIGSTVPEQREIDISVIKRADLIVCDMVEEVLEETGDMIAAHEAGIEFHDKSFGLFDLMSGSLDSRVQAARNPMFKSVGGGLQDVVVAGLILTKALEAGLALPLPAAFETKR</sequence>
<comment type="caution">
    <text evidence="1">The sequence shown here is derived from an EMBL/GenBank/DDBJ whole genome shotgun (WGS) entry which is preliminary data.</text>
</comment>
<dbReference type="PATRIC" id="fig|1329909.3.peg.2812"/>
<dbReference type="GO" id="GO:0005737">
    <property type="term" value="C:cytoplasm"/>
    <property type="evidence" value="ECO:0007669"/>
    <property type="project" value="TreeGrafter"/>
</dbReference>
<accession>T0GV82</accession>
<dbReference type="PANTHER" id="PTHR13812">
    <property type="entry name" value="KETIMINE REDUCTASE MU-CRYSTALLIN"/>
    <property type="match status" value="1"/>
</dbReference>
<dbReference type="Proteomes" id="UP000015525">
    <property type="component" value="Unassembled WGS sequence"/>
</dbReference>
<dbReference type="InterPro" id="IPR003462">
    <property type="entry name" value="ODC_Mu_crystall"/>
</dbReference>
<keyword evidence="2" id="KW-1185">Reference proteome</keyword>
<dbReference type="SUPFAM" id="SSF51735">
    <property type="entry name" value="NAD(P)-binding Rossmann-fold domains"/>
    <property type="match status" value="1"/>
</dbReference>
<evidence type="ECO:0000313" key="1">
    <source>
        <dbReference type="EMBL" id="EQB03828.1"/>
    </source>
</evidence>
<organism evidence="1 2">
    <name type="scientific">Sphingobium quisquiliarum P25</name>
    <dbReference type="NCBI Taxonomy" id="1329909"/>
    <lineage>
        <taxon>Bacteria</taxon>
        <taxon>Pseudomonadati</taxon>
        <taxon>Pseudomonadota</taxon>
        <taxon>Alphaproteobacteria</taxon>
        <taxon>Sphingomonadales</taxon>
        <taxon>Sphingomonadaceae</taxon>
        <taxon>Sphingobium</taxon>
    </lineage>
</organism>
<evidence type="ECO:0008006" key="3">
    <source>
        <dbReference type="Google" id="ProtNLM"/>
    </source>
</evidence>
<reference evidence="1 2" key="1">
    <citation type="journal article" date="2013" name="Genome Announc.">
        <title>Draft Genome Sequence of Sphingobium quisquiliarum Strain P25T, a Novel Hexachlorocyclohexane (HCH)-Degrading Bacterium Isolated from an HCH Dumpsite.</title>
        <authorList>
            <person name="Kumar Singh A."/>
            <person name="Sangwan N."/>
            <person name="Sharma A."/>
            <person name="Gupta V."/>
            <person name="Khurana J.P."/>
            <person name="Lal R."/>
        </authorList>
    </citation>
    <scope>NUCLEOTIDE SEQUENCE [LARGE SCALE GENOMIC DNA]</scope>
    <source>
        <strain evidence="1 2">P25</strain>
    </source>
</reference>
<dbReference type="EMBL" id="ATHO01000131">
    <property type="protein sequence ID" value="EQB03828.1"/>
    <property type="molecule type" value="Genomic_DNA"/>
</dbReference>